<dbReference type="Pfam" id="PF00912">
    <property type="entry name" value="Transgly"/>
    <property type="match status" value="1"/>
</dbReference>
<evidence type="ECO:0000256" key="2">
    <source>
        <dbReference type="ARBA" id="ARBA00007090"/>
    </source>
</evidence>
<keyword evidence="8" id="KW-0378">Hydrolase</keyword>
<evidence type="ECO:0000256" key="10">
    <source>
        <dbReference type="ARBA" id="ARBA00044770"/>
    </source>
</evidence>
<sequence>MRRRLTWALLALLAVPPLVLLLIDWLAPVDLQPRAGATLVVDHQGEPLRRFADQRGVWRYPTTIEQVSDNYLQALLTYEDRWFYQHPGVNPLALVRAAGQFLRHGEIISGGSTLTMQVARLRYPQQRGLLGKLVQMVRAVQIDWHFSKRDILTYYLNHAPFGGPIEGVETASRHYFGHSARWLTDAQAALLAGLPQAPSWYHPRRHPERALQQRNKVLERLATFGQLTSEQLQQALQEPISLAEVSTPLKAPILARRLRQQWPQQGRIQTYIDAELQHALANLASEARQRLPAGASVAILVVEHGSGAVKAYVGSAKFGDRSRFGHVDMVSALRSPGSTLKPFIYALAMDKGLIHSDSLLMDVPLPFGDYRPENFLHGFSGPVSVRHALQRSLNIPAVQVLEQLGPAGFYADLHTAGTELQLPIGAGPSLALALGGVATSLQELVQLYTALGNGGQVLPLRWSDADTNLHRPRPLLSPASAWMTRQLLLDRQQPGLAVKTGTSSGLQDTWAVASTVSHTLGVWVGQPDNTNMSGHHGSATALPLLRAAARLLPRSEQRWHDKPDNVSRQTICWPSGQQRAAELCDEALDAWLIDGQQPRSWHHTRALTSQDNRSERTLRVASDSGLRLGLGCELPARSKTVAIWPAPLQPWLPPDWQTQNRIAAIDPRCQRQQALLQAEPLRITGLADGSHIRRHASTQQQPTLRVRAVGGQPDWYWFLNGRLLDERGQTLTLPLPSAGRYQISVSDQAGSSDQISFVVEAS</sequence>
<dbReference type="InterPro" id="IPR036950">
    <property type="entry name" value="PBP_transglycosylase"/>
</dbReference>
<evidence type="ECO:0000259" key="12">
    <source>
        <dbReference type="Pfam" id="PF00905"/>
    </source>
</evidence>
<gene>
    <name evidence="15" type="primary">pbpC</name>
    <name evidence="15" type="ORF">CHH28_02535</name>
</gene>
<dbReference type="InterPro" id="IPR050396">
    <property type="entry name" value="Glycosyltr_51/Transpeptidase"/>
</dbReference>
<keyword evidence="4" id="KW-0121">Carboxypeptidase</keyword>
<dbReference type="GO" id="GO:0006508">
    <property type="term" value="P:proteolysis"/>
    <property type="evidence" value="ECO:0007669"/>
    <property type="project" value="UniProtKB-KW"/>
</dbReference>
<dbReference type="InterPro" id="IPR009647">
    <property type="entry name" value="PBP_C"/>
</dbReference>
<dbReference type="RefSeq" id="WP_094058832.1">
    <property type="nucleotide sequence ID" value="NZ_CP022530.1"/>
</dbReference>
<dbReference type="GO" id="GO:0004180">
    <property type="term" value="F:carboxypeptidase activity"/>
    <property type="evidence" value="ECO:0007669"/>
    <property type="project" value="UniProtKB-KW"/>
</dbReference>
<protein>
    <recommendedName>
        <fullName evidence="10">peptidoglycan glycosyltransferase</fullName>
        <ecNumber evidence="10">2.4.99.28</ecNumber>
    </recommendedName>
</protein>
<evidence type="ECO:0000256" key="7">
    <source>
        <dbReference type="ARBA" id="ARBA00022679"/>
    </source>
</evidence>
<keyword evidence="16" id="KW-1185">Reference proteome</keyword>
<evidence type="ECO:0000259" key="13">
    <source>
        <dbReference type="Pfam" id="PF00912"/>
    </source>
</evidence>
<dbReference type="InterPro" id="IPR001460">
    <property type="entry name" value="PCN-bd_Tpept"/>
</dbReference>
<keyword evidence="7" id="KW-0808">Transferase</keyword>
<comment type="catalytic activity">
    <reaction evidence="11">
        <text>[GlcNAc-(1-&gt;4)-Mur2Ac(oyl-L-Ala-gamma-D-Glu-L-Lys-D-Ala-D-Ala)](n)-di-trans,octa-cis-undecaprenyl diphosphate + beta-D-GlcNAc-(1-&gt;4)-Mur2Ac(oyl-L-Ala-gamma-D-Glu-L-Lys-D-Ala-D-Ala)-di-trans,octa-cis-undecaprenyl diphosphate = [GlcNAc-(1-&gt;4)-Mur2Ac(oyl-L-Ala-gamma-D-Glu-L-Lys-D-Ala-D-Ala)](n+1)-di-trans,octa-cis-undecaprenyl diphosphate + di-trans,octa-cis-undecaprenyl diphosphate + H(+)</text>
        <dbReference type="Rhea" id="RHEA:23708"/>
        <dbReference type="Rhea" id="RHEA-COMP:9602"/>
        <dbReference type="Rhea" id="RHEA-COMP:9603"/>
        <dbReference type="ChEBI" id="CHEBI:15378"/>
        <dbReference type="ChEBI" id="CHEBI:58405"/>
        <dbReference type="ChEBI" id="CHEBI:60033"/>
        <dbReference type="ChEBI" id="CHEBI:78435"/>
        <dbReference type="EC" id="2.4.99.28"/>
    </reaction>
</comment>
<proteinExistence type="inferred from homology"/>
<evidence type="ECO:0000256" key="1">
    <source>
        <dbReference type="ARBA" id="ARBA00004752"/>
    </source>
</evidence>
<comment type="similarity">
    <text evidence="2">In the C-terminal section; belongs to the transpeptidase family.</text>
</comment>
<reference evidence="15 16" key="1">
    <citation type="submission" date="2017-07" db="EMBL/GenBank/DDBJ databases">
        <title>Annotated genome sequence of Bacterioplanes sanyensis isolated from Red Sea.</title>
        <authorList>
            <person name="Rehman Z.U."/>
        </authorList>
    </citation>
    <scope>NUCLEOTIDE SEQUENCE [LARGE SCALE GENOMIC DNA]</scope>
    <source>
        <strain evidence="15 16">NV9</strain>
    </source>
</reference>
<feature type="domain" description="Glycosyl transferase family 51" evidence="13">
    <location>
        <begin position="45"/>
        <end position="221"/>
    </location>
</feature>
<name>A0A222FGA1_9GAMM</name>
<dbReference type="PANTHER" id="PTHR32282">
    <property type="entry name" value="BINDING PROTEIN TRANSPEPTIDASE, PUTATIVE-RELATED"/>
    <property type="match status" value="1"/>
</dbReference>
<comment type="pathway">
    <text evidence="1">Cell wall biogenesis; peptidoglycan biosynthesis.</text>
</comment>
<dbReference type="PANTHER" id="PTHR32282:SF15">
    <property type="entry name" value="PENICILLIN-BINDING PROTEIN 1C"/>
    <property type="match status" value="1"/>
</dbReference>
<keyword evidence="9" id="KW-0511">Multifunctional enzyme</keyword>
<dbReference type="InterPro" id="IPR012338">
    <property type="entry name" value="Beta-lactam/transpept-like"/>
</dbReference>
<evidence type="ECO:0000256" key="3">
    <source>
        <dbReference type="ARBA" id="ARBA00007739"/>
    </source>
</evidence>
<dbReference type="InterPro" id="IPR023346">
    <property type="entry name" value="Lysozyme-like_dom_sf"/>
</dbReference>
<dbReference type="GO" id="GO:0008658">
    <property type="term" value="F:penicillin binding"/>
    <property type="evidence" value="ECO:0007669"/>
    <property type="project" value="InterPro"/>
</dbReference>
<keyword evidence="5" id="KW-0645">Protease</keyword>
<accession>A0A222FGA1</accession>
<dbReference type="OrthoDB" id="9766909at2"/>
<organism evidence="15 16">
    <name type="scientific">Bacterioplanes sanyensis</name>
    <dbReference type="NCBI Taxonomy" id="1249553"/>
    <lineage>
        <taxon>Bacteria</taxon>
        <taxon>Pseudomonadati</taxon>
        <taxon>Pseudomonadota</taxon>
        <taxon>Gammaproteobacteria</taxon>
        <taxon>Oceanospirillales</taxon>
        <taxon>Oceanospirillaceae</taxon>
        <taxon>Bacterioplanes</taxon>
    </lineage>
</organism>
<dbReference type="Pfam" id="PF00905">
    <property type="entry name" value="Transpeptidase"/>
    <property type="match status" value="1"/>
</dbReference>
<dbReference type="Gene3D" id="3.40.710.10">
    <property type="entry name" value="DD-peptidase/beta-lactamase superfamily"/>
    <property type="match status" value="1"/>
</dbReference>
<dbReference type="InterPro" id="IPR001264">
    <property type="entry name" value="Glyco_trans_51"/>
</dbReference>
<feature type="domain" description="Penicillin-binding C-terminal" evidence="14">
    <location>
        <begin position="672"/>
        <end position="757"/>
    </location>
</feature>
<evidence type="ECO:0000256" key="5">
    <source>
        <dbReference type="ARBA" id="ARBA00022670"/>
    </source>
</evidence>
<dbReference type="AlphaFoldDB" id="A0A222FGA1"/>
<dbReference type="InterPro" id="IPR011815">
    <property type="entry name" value="PBP_1c"/>
</dbReference>
<evidence type="ECO:0000313" key="15">
    <source>
        <dbReference type="EMBL" id="ASP37616.1"/>
    </source>
</evidence>
<evidence type="ECO:0000256" key="9">
    <source>
        <dbReference type="ARBA" id="ARBA00023268"/>
    </source>
</evidence>
<keyword evidence="6" id="KW-0328">Glycosyltransferase</keyword>
<evidence type="ECO:0000256" key="4">
    <source>
        <dbReference type="ARBA" id="ARBA00022645"/>
    </source>
</evidence>
<evidence type="ECO:0000256" key="6">
    <source>
        <dbReference type="ARBA" id="ARBA00022676"/>
    </source>
</evidence>
<evidence type="ECO:0000256" key="11">
    <source>
        <dbReference type="ARBA" id="ARBA00049902"/>
    </source>
</evidence>
<dbReference type="GO" id="GO:0030288">
    <property type="term" value="C:outer membrane-bounded periplasmic space"/>
    <property type="evidence" value="ECO:0007669"/>
    <property type="project" value="TreeGrafter"/>
</dbReference>
<dbReference type="EMBL" id="CP022530">
    <property type="protein sequence ID" value="ASP37616.1"/>
    <property type="molecule type" value="Genomic_DNA"/>
</dbReference>
<dbReference type="SUPFAM" id="SSF56601">
    <property type="entry name" value="beta-lactamase/transpeptidase-like"/>
    <property type="match status" value="1"/>
</dbReference>
<dbReference type="KEGG" id="bsan:CHH28_02535"/>
<dbReference type="EC" id="2.4.99.28" evidence="10"/>
<dbReference type="GO" id="GO:0009252">
    <property type="term" value="P:peptidoglycan biosynthetic process"/>
    <property type="evidence" value="ECO:0007669"/>
    <property type="project" value="UniProtKB-UniPathway"/>
</dbReference>
<dbReference type="NCBIfam" id="TIGR02073">
    <property type="entry name" value="PBP_1c"/>
    <property type="match status" value="1"/>
</dbReference>
<evidence type="ECO:0000256" key="8">
    <source>
        <dbReference type="ARBA" id="ARBA00022801"/>
    </source>
</evidence>
<dbReference type="UniPathway" id="UPA00219"/>
<dbReference type="GO" id="GO:0008955">
    <property type="term" value="F:peptidoglycan glycosyltransferase activity"/>
    <property type="evidence" value="ECO:0007669"/>
    <property type="project" value="UniProtKB-EC"/>
</dbReference>
<comment type="similarity">
    <text evidence="3">In the N-terminal section; belongs to the glycosyltransferase 51 family.</text>
</comment>
<dbReference type="SUPFAM" id="SSF53955">
    <property type="entry name" value="Lysozyme-like"/>
    <property type="match status" value="1"/>
</dbReference>
<dbReference type="Proteomes" id="UP000202440">
    <property type="component" value="Chromosome"/>
</dbReference>
<dbReference type="Pfam" id="PF06832">
    <property type="entry name" value="BiPBP_C"/>
    <property type="match status" value="1"/>
</dbReference>
<dbReference type="Gene3D" id="1.10.3810.10">
    <property type="entry name" value="Biosynthetic peptidoglycan transglycosylase-like"/>
    <property type="match status" value="1"/>
</dbReference>
<evidence type="ECO:0000313" key="16">
    <source>
        <dbReference type="Proteomes" id="UP000202440"/>
    </source>
</evidence>
<evidence type="ECO:0000259" key="14">
    <source>
        <dbReference type="Pfam" id="PF06832"/>
    </source>
</evidence>
<feature type="domain" description="Penicillin-binding protein transpeptidase" evidence="12">
    <location>
        <begin position="298"/>
        <end position="505"/>
    </location>
</feature>